<organism evidence="5">
    <name type="scientific">marine sediment metagenome</name>
    <dbReference type="NCBI Taxonomy" id="412755"/>
    <lineage>
        <taxon>unclassified sequences</taxon>
        <taxon>metagenomes</taxon>
        <taxon>ecological metagenomes</taxon>
    </lineage>
</organism>
<dbReference type="GO" id="GO:0004252">
    <property type="term" value="F:serine-type endopeptidase activity"/>
    <property type="evidence" value="ECO:0007669"/>
    <property type="project" value="TreeGrafter"/>
</dbReference>
<evidence type="ECO:0000256" key="1">
    <source>
        <dbReference type="ARBA" id="ARBA00010040"/>
    </source>
</evidence>
<evidence type="ECO:0000259" key="4">
    <source>
        <dbReference type="Pfam" id="PF00326"/>
    </source>
</evidence>
<keyword evidence="2" id="KW-0645">Protease</keyword>
<gene>
    <name evidence="5" type="ORF">S12H4_13209</name>
</gene>
<evidence type="ECO:0000256" key="2">
    <source>
        <dbReference type="ARBA" id="ARBA00022670"/>
    </source>
</evidence>
<dbReference type="GO" id="GO:0006508">
    <property type="term" value="P:proteolysis"/>
    <property type="evidence" value="ECO:0007669"/>
    <property type="project" value="UniProtKB-KW"/>
</dbReference>
<name>X1TJ92_9ZZZZ</name>
<dbReference type="SUPFAM" id="SSF53474">
    <property type="entry name" value="alpha/beta-Hydrolases"/>
    <property type="match status" value="1"/>
</dbReference>
<dbReference type="AlphaFoldDB" id="X1TJ92"/>
<sequence>VTKGKMTVTGFSIDRSGSTIAFSATDEATSSEVWVMRDGEAKRVTEMTKVIKEELWIGQSEEFWFTSTGGAQLQGWVMKPNGFKKGEKYPTVLMIHGGPAGMYGYSLMSLDQHLLGYHGYAVVYMNPIGSVGFGEEFAAGVSGHWGERDYLDIMEAVDYAAENYPFIDAERLGVMGGSYGGYMTNWVVGHTDRFKAAIALNSMSNFYSGTGTSDIDYMDHGVTRGKNPWEDVDYFMSKSPISYVENVVTPLLLIHSSEDYRCPMDNAEQMFTALKKLKKTVEFVIFPGSHGFGKVGKPKHRVQRLQHILRWFDKYLK</sequence>
<feature type="non-terminal residue" evidence="5">
    <location>
        <position position="1"/>
    </location>
</feature>
<evidence type="ECO:0000256" key="3">
    <source>
        <dbReference type="ARBA" id="ARBA00022801"/>
    </source>
</evidence>
<dbReference type="FunFam" id="3.40.50.1820:FF:000028">
    <property type="entry name" value="S9 family peptidase"/>
    <property type="match status" value="1"/>
</dbReference>
<dbReference type="InterPro" id="IPR001375">
    <property type="entry name" value="Peptidase_S9_cat"/>
</dbReference>
<proteinExistence type="inferred from homology"/>
<dbReference type="EMBL" id="BARW01006289">
    <property type="protein sequence ID" value="GAI87640.1"/>
    <property type="molecule type" value="Genomic_DNA"/>
</dbReference>
<keyword evidence="3" id="KW-0378">Hydrolase</keyword>
<protein>
    <recommendedName>
        <fullName evidence="4">Peptidase S9 prolyl oligopeptidase catalytic domain-containing protein</fullName>
    </recommendedName>
</protein>
<accession>X1TJ92</accession>
<reference evidence="5" key="1">
    <citation type="journal article" date="2014" name="Front. Microbiol.">
        <title>High frequency of phylogenetically diverse reductive dehalogenase-homologous genes in deep subseafloor sedimentary metagenomes.</title>
        <authorList>
            <person name="Kawai M."/>
            <person name="Futagami T."/>
            <person name="Toyoda A."/>
            <person name="Takaki Y."/>
            <person name="Nishi S."/>
            <person name="Hori S."/>
            <person name="Arai W."/>
            <person name="Tsubouchi T."/>
            <person name="Morono Y."/>
            <person name="Uchiyama I."/>
            <person name="Ito T."/>
            <person name="Fujiyama A."/>
            <person name="Inagaki F."/>
            <person name="Takami H."/>
        </authorList>
    </citation>
    <scope>NUCLEOTIDE SEQUENCE</scope>
    <source>
        <strain evidence="5">Expedition CK06-06</strain>
    </source>
</reference>
<comment type="similarity">
    <text evidence="1">Belongs to the peptidase S9C family.</text>
</comment>
<evidence type="ECO:0000313" key="5">
    <source>
        <dbReference type="EMBL" id="GAI87640.1"/>
    </source>
</evidence>
<dbReference type="Pfam" id="PF00326">
    <property type="entry name" value="Peptidase_S9"/>
    <property type="match status" value="1"/>
</dbReference>
<dbReference type="InterPro" id="IPR029058">
    <property type="entry name" value="AB_hydrolase_fold"/>
</dbReference>
<comment type="caution">
    <text evidence="5">The sequence shown here is derived from an EMBL/GenBank/DDBJ whole genome shotgun (WGS) entry which is preliminary data.</text>
</comment>
<dbReference type="PANTHER" id="PTHR42776">
    <property type="entry name" value="SERINE PEPTIDASE S9 FAMILY MEMBER"/>
    <property type="match status" value="1"/>
</dbReference>
<feature type="domain" description="Peptidase S9 prolyl oligopeptidase catalytic" evidence="4">
    <location>
        <begin position="110"/>
        <end position="317"/>
    </location>
</feature>
<dbReference type="Gene3D" id="3.40.50.1820">
    <property type="entry name" value="alpha/beta hydrolase"/>
    <property type="match status" value="1"/>
</dbReference>
<dbReference type="PANTHER" id="PTHR42776:SF27">
    <property type="entry name" value="DIPEPTIDYL PEPTIDASE FAMILY MEMBER 6"/>
    <property type="match status" value="1"/>
</dbReference>